<keyword evidence="4" id="KW-0169">Cobalamin biosynthesis</keyword>
<dbReference type="SUPFAM" id="SSF89028">
    <property type="entry name" value="Cobalamin adenosyltransferase-like"/>
    <property type="match status" value="1"/>
</dbReference>
<gene>
    <name evidence="6" type="ORF">ACFOSU_07625</name>
</gene>
<dbReference type="PANTHER" id="PTHR12213:SF0">
    <property type="entry name" value="CORRINOID ADENOSYLTRANSFERASE MMAB"/>
    <property type="match status" value="1"/>
</dbReference>
<dbReference type="Pfam" id="PF01923">
    <property type="entry name" value="Cob_adeno_trans"/>
    <property type="match status" value="1"/>
</dbReference>
<dbReference type="InterPro" id="IPR029499">
    <property type="entry name" value="PduO-typ"/>
</dbReference>
<dbReference type="NCBIfam" id="TIGR00636">
    <property type="entry name" value="PduO_Nterm"/>
    <property type="match status" value="1"/>
</dbReference>
<reference evidence="7" key="1">
    <citation type="journal article" date="2019" name="Int. J. Syst. Evol. Microbiol.">
        <title>The Global Catalogue of Microorganisms (GCM) 10K type strain sequencing project: providing services to taxonomists for standard genome sequencing and annotation.</title>
        <authorList>
            <consortium name="The Broad Institute Genomics Platform"/>
            <consortium name="The Broad Institute Genome Sequencing Center for Infectious Disease"/>
            <person name="Wu L."/>
            <person name="Ma J."/>
        </authorList>
    </citation>
    <scope>NUCLEOTIDE SEQUENCE [LARGE SCALE GENOMIC DNA]</scope>
    <source>
        <strain evidence="7">KCTC 52640</strain>
    </source>
</reference>
<comment type="catalytic activity">
    <reaction evidence="4">
        <text>2 cob(II)yrinate a,c diamide + reduced [electron-transfer flavoprotein] + 2 ATP = 2 adenosylcob(III)yrinate a,c-diamide + 2 triphosphate + oxidized [electron-transfer flavoprotein] + 3 H(+)</text>
        <dbReference type="Rhea" id="RHEA:11528"/>
        <dbReference type="Rhea" id="RHEA-COMP:10685"/>
        <dbReference type="Rhea" id="RHEA-COMP:10686"/>
        <dbReference type="ChEBI" id="CHEBI:15378"/>
        <dbReference type="ChEBI" id="CHEBI:18036"/>
        <dbReference type="ChEBI" id="CHEBI:30616"/>
        <dbReference type="ChEBI" id="CHEBI:57692"/>
        <dbReference type="ChEBI" id="CHEBI:58307"/>
        <dbReference type="ChEBI" id="CHEBI:58503"/>
        <dbReference type="ChEBI" id="CHEBI:58537"/>
        <dbReference type="EC" id="2.5.1.17"/>
    </reaction>
</comment>
<evidence type="ECO:0000313" key="6">
    <source>
        <dbReference type="EMBL" id="MFC3103758.1"/>
    </source>
</evidence>
<name>A0ABV7EM26_9GAMM</name>
<dbReference type="Proteomes" id="UP001595462">
    <property type="component" value="Unassembled WGS sequence"/>
</dbReference>
<dbReference type="PANTHER" id="PTHR12213">
    <property type="entry name" value="CORRINOID ADENOSYLTRANSFERASE"/>
    <property type="match status" value="1"/>
</dbReference>
<dbReference type="GO" id="GO:0008817">
    <property type="term" value="F:corrinoid adenosyltransferase activity"/>
    <property type="evidence" value="ECO:0007669"/>
    <property type="project" value="UniProtKB-EC"/>
</dbReference>
<comment type="caution">
    <text evidence="6">The sequence shown here is derived from an EMBL/GenBank/DDBJ whole genome shotgun (WGS) entry which is preliminary data.</text>
</comment>
<keyword evidence="2 4" id="KW-0547">Nucleotide-binding</keyword>
<evidence type="ECO:0000256" key="3">
    <source>
        <dbReference type="ARBA" id="ARBA00022840"/>
    </source>
</evidence>
<evidence type="ECO:0000313" key="7">
    <source>
        <dbReference type="Proteomes" id="UP001595462"/>
    </source>
</evidence>
<evidence type="ECO:0000256" key="2">
    <source>
        <dbReference type="ARBA" id="ARBA00022741"/>
    </source>
</evidence>
<dbReference type="InterPro" id="IPR036451">
    <property type="entry name" value="CblAdoTrfase-like_sf"/>
</dbReference>
<keyword evidence="3 4" id="KW-0067">ATP-binding</keyword>
<dbReference type="EC" id="2.5.1.17" evidence="4"/>
<keyword evidence="7" id="KW-1185">Reference proteome</keyword>
<dbReference type="EMBL" id="JBHRSS010000003">
    <property type="protein sequence ID" value="MFC3103758.1"/>
    <property type="molecule type" value="Genomic_DNA"/>
</dbReference>
<comment type="similarity">
    <text evidence="4">Belongs to the Cob(I)alamin adenosyltransferase family.</text>
</comment>
<organism evidence="6 7">
    <name type="scientific">Salinisphaera aquimarina</name>
    <dbReference type="NCBI Taxonomy" id="2094031"/>
    <lineage>
        <taxon>Bacteria</taxon>
        <taxon>Pseudomonadati</taxon>
        <taxon>Pseudomonadota</taxon>
        <taxon>Gammaproteobacteria</taxon>
        <taxon>Salinisphaerales</taxon>
        <taxon>Salinisphaeraceae</taxon>
        <taxon>Salinisphaera</taxon>
    </lineage>
</organism>
<evidence type="ECO:0000259" key="5">
    <source>
        <dbReference type="Pfam" id="PF01923"/>
    </source>
</evidence>
<dbReference type="RefSeq" id="WP_380688091.1">
    <property type="nucleotide sequence ID" value="NZ_JBHRSS010000003.1"/>
</dbReference>
<comment type="pathway">
    <text evidence="4">Cofactor biosynthesis; adenosylcobalamin biosynthesis; adenosylcobalamin from cob(II)yrinate a,c-diamide: step 2/7.</text>
</comment>
<evidence type="ECO:0000256" key="1">
    <source>
        <dbReference type="ARBA" id="ARBA00022679"/>
    </source>
</evidence>
<protein>
    <recommendedName>
        <fullName evidence="4">Corrinoid adenosyltransferase</fullName>
        <ecNumber evidence="4">2.5.1.17</ecNumber>
    </recommendedName>
    <alternativeName>
        <fullName evidence="4">Cob(II)alamin adenosyltransferase</fullName>
    </alternativeName>
    <alternativeName>
        <fullName evidence="4">Cob(II)yrinic acid a,c-diamide adenosyltransferase</fullName>
    </alternativeName>
    <alternativeName>
        <fullName evidence="4">Cobinamide/cobalamin adenosyltransferase</fullName>
    </alternativeName>
</protein>
<dbReference type="InterPro" id="IPR016030">
    <property type="entry name" value="CblAdoTrfase-like"/>
</dbReference>
<accession>A0ABV7EM26</accession>
<proteinExistence type="inferred from homology"/>
<evidence type="ECO:0000256" key="4">
    <source>
        <dbReference type="RuleBase" id="RU366026"/>
    </source>
</evidence>
<keyword evidence="1 4" id="KW-0808">Transferase</keyword>
<comment type="catalytic activity">
    <reaction evidence="4">
        <text>2 cob(II)alamin + reduced [electron-transfer flavoprotein] + 2 ATP = 2 adenosylcob(III)alamin + 2 triphosphate + oxidized [electron-transfer flavoprotein] + 3 H(+)</text>
        <dbReference type="Rhea" id="RHEA:28671"/>
        <dbReference type="Rhea" id="RHEA-COMP:10685"/>
        <dbReference type="Rhea" id="RHEA-COMP:10686"/>
        <dbReference type="ChEBI" id="CHEBI:15378"/>
        <dbReference type="ChEBI" id="CHEBI:16304"/>
        <dbReference type="ChEBI" id="CHEBI:18036"/>
        <dbReference type="ChEBI" id="CHEBI:18408"/>
        <dbReference type="ChEBI" id="CHEBI:30616"/>
        <dbReference type="ChEBI" id="CHEBI:57692"/>
        <dbReference type="ChEBI" id="CHEBI:58307"/>
        <dbReference type="EC" id="2.5.1.17"/>
    </reaction>
</comment>
<feature type="domain" description="Cobalamin adenosyltransferase-like" evidence="5">
    <location>
        <begin position="6"/>
        <end position="170"/>
    </location>
</feature>
<sequence length="186" mass="20280">MKKARVYTRTGDEGSSQLLSVGRVPKDHLRLTVYGDVDELNSVIGLAMAFEPAASLAQQLGAIQNTLFVLGSQIAVPRPDEVGFPIPSLVADDTVQLEGWIDAMDAELTPLKNFILPGGTRAASQLHVARTVCRRCERHLQSLNQAETVPAPARTYVNRLSDYLFTAARYDNQANGVADIGWTSRD</sequence>
<dbReference type="Gene3D" id="1.20.1200.10">
    <property type="entry name" value="Cobalamin adenosyltransferase-like"/>
    <property type="match status" value="1"/>
</dbReference>